<comment type="similarity">
    <text evidence="1">Belongs to the sigma-70 factor family. ECF subfamily.</text>
</comment>
<keyword evidence="4" id="KW-0238">DNA-binding</keyword>
<dbReference type="PANTHER" id="PTHR43133:SF58">
    <property type="entry name" value="ECF RNA POLYMERASE SIGMA FACTOR SIGD"/>
    <property type="match status" value="1"/>
</dbReference>
<feature type="domain" description="RNA polymerase sigma factor 70 region 4 type 2" evidence="7">
    <location>
        <begin position="134"/>
        <end position="185"/>
    </location>
</feature>
<dbReference type="OrthoDB" id="8535698at2"/>
<comment type="caution">
    <text evidence="8">The sequence shown here is derived from an EMBL/GenBank/DDBJ whole genome shotgun (WGS) entry which is preliminary data.</text>
</comment>
<dbReference type="Gene3D" id="1.10.10.10">
    <property type="entry name" value="Winged helix-like DNA-binding domain superfamily/Winged helix DNA-binding domain"/>
    <property type="match status" value="1"/>
</dbReference>
<evidence type="ECO:0000256" key="2">
    <source>
        <dbReference type="ARBA" id="ARBA00023015"/>
    </source>
</evidence>
<dbReference type="Gene3D" id="1.10.1740.10">
    <property type="match status" value="1"/>
</dbReference>
<evidence type="ECO:0000256" key="3">
    <source>
        <dbReference type="ARBA" id="ARBA00023082"/>
    </source>
</evidence>
<feature type="domain" description="RNA polymerase sigma-70 region 2" evidence="6">
    <location>
        <begin position="42"/>
        <end position="106"/>
    </location>
</feature>
<dbReference type="InterPro" id="IPR013324">
    <property type="entry name" value="RNA_pol_sigma_r3/r4-like"/>
</dbReference>
<evidence type="ECO:0000256" key="4">
    <source>
        <dbReference type="ARBA" id="ARBA00023125"/>
    </source>
</evidence>
<keyword evidence="2" id="KW-0805">Transcription regulation</keyword>
<dbReference type="Pfam" id="PF04542">
    <property type="entry name" value="Sigma70_r2"/>
    <property type="match status" value="1"/>
</dbReference>
<dbReference type="Pfam" id="PF08281">
    <property type="entry name" value="Sigma70_r4_2"/>
    <property type="match status" value="1"/>
</dbReference>
<dbReference type="InterPro" id="IPR039425">
    <property type="entry name" value="RNA_pol_sigma-70-like"/>
</dbReference>
<dbReference type="PANTHER" id="PTHR43133">
    <property type="entry name" value="RNA POLYMERASE ECF-TYPE SIGMA FACTO"/>
    <property type="match status" value="1"/>
</dbReference>
<dbReference type="InterPro" id="IPR007627">
    <property type="entry name" value="RNA_pol_sigma70_r2"/>
</dbReference>
<dbReference type="GO" id="GO:0016987">
    <property type="term" value="F:sigma factor activity"/>
    <property type="evidence" value="ECO:0007669"/>
    <property type="project" value="UniProtKB-KW"/>
</dbReference>
<keyword evidence="5" id="KW-0804">Transcription</keyword>
<evidence type="ECO:0000313" key="8">
    <source>
        <dbReference type="EMBL" id="PPA74614.1"/>
    </source>
</evidence>
<dbReference type="EMBL" id="PREU01000009">
    <property type="protein sequence ID" value="PPA74614.1"/>
    <property type="molecule type" value="Genomic_DNA"/>
</dbReference>
<dbReference type="AlphaFoldDB" id="A0A2S5GNU3"/>
<evidence type="ECO:0000259" key="7">
    <source>
        <dbReference type="Pfam" id="PF08281"/>
    </source>
</evidence>
<dbReference type="InterPro" id="IPR036388">
    <property type="entry name" value="WH-like_DNA-bd_sf"/>
</dbReference>
<dbReference type="GO" id="GO:0003677">
    <property type="term" value="F:DNA binding"/>
    <property type="evidence" value="ECO:0007669"/>
    <property type="project" value="UniProtKB-KW"/>
</dbReference>
<reference evidence="8 9" key="1">
    <citation type="submission" date="2018-02" db="EMBL/GenBank/DDBJ databases">
        <title>Draft Genome of Achromobacter spanius stain 6.</title>
        <authorList>
            <person name="Gunasekera T.S."/>
            <person name="Radwan O."/>
            <person name="Ruiz O.N."/>
        </authorList>
    </citation>
    <scope>NUCLEOTIDE SEQUENCE [LARGE SCALE GENOMIC DNA]</scope>
    <source>
        <strain evidence="8 9">6</strain>
    </source>
</reference>
<dbReference type="Proteomes" id="UP000239990">
    <property type="component" value="Unassembled WGS sequence"/>
</dbReference>
<sequence length="193" mass="21759">MAQDMPREFSARLGAVESELRALWLQAQAGDETAYRDVLGRIARLLRAYLRRRMGGWQDDVEDLVQECLLALHLQRASYDPTQPLSAWVYAISRHKLIDFWRRNRRYGALNDSIDDVDESLLAGDVTETTSHVDLARLLAVLPVAQRQAIELTKLEGLSVAEAASRIGMSEGAIRVQVHRGLKRLSQLVKVVI</sequence>
<dbReference type="InterPro" id="IPR014284">
    <property type="entry name" value="RNA_pol_sigma-70_dom"/>
</dbReference>
<proteinExistence type="inferred from homology"/>
<evidence type="ECO:0000256" key="1">
    <source>
        <dbReference type="ARBA" id="ARBA00010641"/>
    </source>
</evidence>
<dbReference type="SUPFAM" id="SSF88946">
    <property type="entry name" value="Sigma2 domain of RNA polymerase sigma factors"/>
    <property type="match status" value="1"/>
</dbReference>
<dbReference type="InterPro" id="IPR013325">
    <property type="entry name" value="RNA_pol_sigma_r2"/>
</dbReference>
<keyword evidence="3" id="KW-0731">Sigma factor</keyword>
<evidence type="ECO:0000313" key="9">
    <source>
        <dbReference type="Proteomes" id="UP000239990"/>
    </source>
</evidence>
<dbReference type="NCBIfam" id="NF009191">
    <property type="entry name" value="PRK12539.1"/>
    <property type="match status" value="1"/>
</dbReference>
<dbReference type="SUPFAM" id="SSF88659">
    <property type="entry name" value="Sigma3 and sigma4 domains of RNA polymerase sigma factors"/>
    <property type="match status" value="1"/>
</dbReference>
<evidence type="ECO:0000256" key="5">
    <source>
        <dbReference type="ARBA" id="ARBA00023163"/>
    </source>
</evidence>
<protein>
    <submittedName>
        <fullName evidence="8">RNA polymerase subunit sigma</fullName>
    </submittedName>
</protein>
<accession>A0A2S5GNU3</accession>
<gene>
    <name evidence="8" type="ORF">C4E15_20590</name>
</gene>
<dbReference type="GO" id="GO:0006352">
    <property type="term" value="P:DNA-templated transcription initiation"/>
    <property type="evidence" value="ECO:0007669"/>
    <property type="project" value="InterPro"/>
</dbReference>
<dbReference type="NCBIfam" id="TIGR02937">
    <property type="entry name" value="sigma70-ECF"/>
    <property type="match status" value="1"/>
</dbReference>
<evidence type="ECO:0000259" key="6">
    <source>
        <dbReference type="Pfam" id="PF04542"/>
    </source>
</evidence>
<dbReference type="CDD" id="cd06171">
    <property type="entry name" value="Sigma70_r4"/>
    <property type="match status" value="1"/>
</dbReference>
<name>A0A2S5GNU3_9BURK</name>
<organism evidence="8 9">
    <name type="scientific">Achromobacter spanius</name>
    <dbReference type="NCBI Taxonomy" id="217203"/>
    <lineage>
        <taxon>Bacteria</taxon>
        <taxon>Pseudomonadati</taxon>
        <taxon>Pseudomonadota</taxon>
        <taxon>Betaproteobacteria</taxon>
        <taxon>Burkholderiales</taxon>
        <taxon>Alcaligenaceae</taxon>
        <taxon>Achromobacter</taxon>
    </lineage>
</organism>
<dbReference type="InterPro" id="IPR013249">
    <property type="entry name" value="RNA_pol_sigma70_r4_t2"/>
</dbReference>